<feature type="region of interest" description="Disordered" evidence="1">
    <location>
        <begin position="309"/>
        <end position="339"/>
    </location>
</feature>
<dbReference type="RefSeq" id="WP_179832032.1">
    <property type="nucleotide sequence ID" value="NZ_BMRD01000006.1"/>
</dbReference>
<evidence type="ECO:0000256" key="1">
    <source>
        <dbReference type="SAM" id="MobiDB-lite"/>
    </source>
</evidence>
<organism evidence="2 3">
    <name type="scientific">Actinomadura citrea</name>
    <dbReference type="NCBI Taxonomy" id="46158"/>
    <lineage>
        <taxon>Bacteria</taxon>
        <taxon>Bacillati</taxon>
        <taxon>Actinomycetota</taxon>
        <taxon>Actinomycetes</taxon>
        <taxon>Streptosporangiales</taxon>
        <taxon>Thermomonosporaceae</taxon>
        <taxon>Actinomadura</taxon>
    </lineage>
</organism>
<reference evidence="2 3" key="1">
    <citation type="submission" date="2020-07" db="EMBL/GenBank/DDBJ databases">
        <title>Sequencing the genomes of 1000 actinobacteria strains.</title>
        <authorList>
            <person name="Klenk H.-P."/>
        </authorList>
    </citation>
    <scope>NUCLEOTIDE SEQUENCE [LARGE SCALE GENOMIC DNA]</scope>
    <source>
        <strain evidence="2 3">DSM 43461</strain>
    </source>
</reference>
<dbReference type="Gene3D" id="1.10.10.10">
    <property type="entry name" value="Winged helix-like DNA-binding domain superfamily/Winged helix DNA-binding domain"/>
    <property type="match status" value="1"/>
</dbReference>
<comment type="caution">
    <text evidence="2">The sequence shown here is derived from an EMBL/GenBank/DDBJ whole genome shotgun (WGS) entry which is preliminary data.</text>
</comment>
<dbReference type="InterPro" id="IPR036388">
    <property type="entry name" value="WH-like_DNA-bd_sf"/>
</dbReference>
<proteinExistence type="predicted"/>
<sequence>MQDLARVRVCSDPHFQWELVLSLHQLQPGSTPGASPADVAQWRADTLAALSGQSLGLRVHRHLLPLAPASSYFPDFLTPYEGMYGFEVGLDAVLSTPRGRIGSELHRLTTRSGAPSWGAELAHGRLSALHLLGDTMRAYFNSALVPLWPAITDRIATERTRLAAVHATRGVHTMLANLFPAAIWHPRDRVLETPYPIKHSVHLDGRGLTLIPSWFCSGSPVAFADTDLPPLLVYPIDHTPAPGPVPDALSKLIGGTRAAILATVTFGTPTTAILRRTGISASQLSRHAAVLRDNGLITEARHAGRTFYTRTPLGDTVTSPSTSPLRSSRASRSRGAGRC</sequence>
<name>A0A7Y9K9B9_9ACTN</name>
<dbReference type="EMBL" id="JACCBT010000001">
    <property type="protein sequence ID" value="NYE10522.1"/>
    <property type="molecule type" value="Genomic_DNA"/>
</dbReference>
<keyword evidence="2" id="KW-0238">DNA-binding</keyword>
<dbReference type="SUPFAM" id="SSF46785">
    <property type="entry name" value="Winged helix' DNA-binding domain"/>
    <property type="match status" value="1"/>
</dbReference>
<evidence type="ECO:0000313" key="3">
    <source>
        <dbReference type="Proteomes" id="UP000591272"/>
    </source>
</evidence>
<feature type="compositionally biased region" description="Basic residues" evidence="1">
    <location>
        <begin position="329"/>
        <end position="339"/>
    </location>
</feature>
<protein>
    <submittedName>
        <fullName evidence="2">DNA-binding transcriptional ArsR family regulator</fullName>
    </submittedName>
</protein>
<dbReference type="Proteomes" id="UP000591272">
    <property type="component" value="Unassembled WGS sequence"/>
</dbReference>
<gene>
    <name evidence="2" type="ORF">BJ999_000818</name>
</gene>
<dbReference type="AlphaFoldDB" id="A0A7Y9K9B9"/>
<keyword evidence="3" id="KW-1185">Reference proteome</keyword>
<dbReference type="CDD" id="cd00090">
    <property type="entry name" value="HTH_ARSR"/>
    <property type="match status" value="1"/>
</dbReference>
<evidence type="ECO:0000313" key="2">
    <source>
        <dbReference type="EMBL" id="NYE10522.1"/>
    </source>
</evidence>
<accession>A0A7Y9K9B9</accession>
<dbReference type="InterPro" id="IPR011991">
    <property type="entry name" value="ArsR-like_HTH"/>
</dbReference>
<feature type="compositionally biased region" description="Low complexity" evidence="1">
    <location>
        <begin position="318"/>
        <end position="328"/>
    </location>
</feature>
<dbReference type="InterPro" id="IPR036390">
    <property type="entry name" value="WH_DNA-bd_sf"/>
</dbReference>
<dbReference type="GO" id="GO:0003677">
    <property type="term" value="F:DNA binding"/>
    <property type="evidence" value="ECO:0007669"/>
    <property type="project" value="UniProtKB-KW"/>
</dbReference>